<name>A0ACD5TJY0_AVESA</name>
<proteinExistence type="predicted"/>
<organism evidence="1 2">
    <name type="scientific">Avena sativa</name>
    <name type="common">Oat</name>
    <dbReference type="NCBI Taxonomy" id="4498"/>
    <lineage>
        <taxon>Eukaryota</taxon>
        <taxon>Viridiplantae</taxon>
        <taxon>Streptophyta</taxon>
        <taxon>Embryophyta</taxon>
        <taxon>Tracheophyta</taxon>
        <taxon>Spermatophyta</taxon>
        <taxon>Magnoliopsida</taxon>
        <taxon>Liliopsida</taxon>
        <taxon>Poales</taxon>
        <taxon>Poaceae</taxon>
        <taxon>BOP clade</taxon>
        <taxon>Pooideae</taxon>
        <taxon>Poodae</taxon>
        <taxon>Poeae</taxon>
        <taxon>Poeae Chloroplast Group 1 (Aveneae type)</taxon>
        <taxon>Aveninae</taxon>
        <taxon>Avena</taxon>
    </lineage>
</organism>
<evidence type="ECO:0000313" key="2">
    <source>
        <dbReference type="Proteomes" id="UP001732700"/>
    </source>
</evidence>
<reference evidence="1" key="1">
    <citation type="submission" date="2021-05" db="EMBL/GenBank/DDBJ databases">
        <authorList>
            <person name="Scholz U."/>
            <person name="Mascher M."/>
            <person name="Fiebig A."/>
        </authorList>
    </citation>
    <scope>NUCLEOTIDE SEQUENCE [LARGE SCALE GENOMIC DNA]</scope>
</reference>
<reference evidence="1" key="2">
    <citation type="submission" date="2025-09" db="UniProtKB">
        <authorList>
            <consortium name="EnsemblPlants"/>
        </authorList>
    </citation>
    <scope>IDENTIFICATION</scope>
</reference>
<dbReference type="Proteomes" id="UP001732700">
    <property type="component" value="Chromosome 1A"/>
</dbReference>
<accession>A0ACD5TJY0</accession>
<keyword evidence="2" id="KW-1185">Reference proteome</keyword>
<sequence>MTFPTFNGENPQLWRTLCEQYYTMYHIHEFYWVSMAILNFQGPASIWLQAVGTKILVLTWPSFCDLLRTHFGRDRHQALICQFYAIHQTSSVTEYAERFETLINHLMTYSNAIHPLYFLTRFIEGLGGDIHVVVRVRRPLDLDMAVSLACLHEEVTDGSYAEHRSVQLYPLARLQPASPIPLVFPPPPPVAAATPTKYPSLLSPSSAEDRRGTDSASKVVALKNYIRSRGLCFNCGERWGREHTCPPSISLHIWEEMMDVFGFEEPTNQTAPSRENLMALSYHAISGTDGPMAMQIQGVINGQDVLIVIDSGSTSSFITD</sequence>
<dbReference type="EnsemblPlants" id="AVESA.00010b.r2.1AG0068520.1">
    <property type="protein sequence ID" value="AVESA.00010b.r2.1AG0068520.1.CDS.1"/>
    <property type="gene ID" value="AVESA.00010b.r2.1AG0068520"/>
</dbReference>
<protein>
    <submittedName>
        <fullName evidence="1">Uncharacterized protein</fullName>
    </submittedName>
</protein>
<evidence type="ECO:0000313" key="1">
    <source>
        <dbReference type="EnsemblPlants" id="AVESA.00010b.r2.1AG0068520.1.CDS.1"/>
    </source>
</evidence>